<evidence type="ECO:0000259" key="1">
    <source>
        <dbReference type="Pfam" id="PF18738"/>
    </source>
</evidence>
<evidence type="ECO:0000259" key="2">
    <source>
        <dbReference type="Pfam" id="PF20720"/>
    </source>
</evidence>
<dbReference type="Pfam" id="PF20720">
    <property type="entry name" value="nSTAND3"/>
    <property type="match status" value="1"/>
</dbReference>
<dbReference type="OrthoDB" id="6142955at2759"/>
<protein>
    <submittedName>
        <fullName evidence="3">Uncharacterized protein</fullName>
    </submittedName>
</protein>
<keyword evidence="4" id="KW-1185">Reference proteome</keyword>
<reference evidence="3 4" key="1">
    <citation type="submission" date="2020-06" db="EMBL/GenBank/DDBJ databases">
        <authorList>
            <person name="Li R."/>
            <person name="Bekaert M."/>
        </authorList>
    </citation>
    <scope>NUCLEOTIDE SEQUENCE [LARGE SCALE GENOMIC DNA]</scope>
    <source>
        <strain evidence="4">wild</strain>
    </source>
</reference>
<organism evidence="3 4">
    <name type="scientific">Mytilus coruscus</name>
    <name type="common">Sea mussel</name>
    <dbReference type="NCBI Taxonomy" id="42192"/>
    <lineage>
        <taxon>Eukaryota</taxon>
        <taxon>Metazoa</taxon>
        <taxon>Spiralia</taxon>
        <taxon>Lophotrochozoa</taxon>
        <taxon>Mollusca</taxon>
        <taxon>Bivalvia</taxon>
        <taxon>Autobranchia</taxon>
        <taxon>Pteriomorphia</taxon>
        <taxon>Mytilida</taxon>
        <taxon>Mytiloidea</taxon>
        <taxon>Mytilidae</taxon>
        <taxon>Mytilinae</taxon>
        <taxon>Mytilus</taxon>
    </lineage>
</organism>
<feature type="domain" description="DZIP3-like HEPN" evidence="1">
    <location>
        <begin position="37"/>
        <end position="169"/>
    </location>
</feature>
<dbReference type="SUPFAM" id="SSF52540">
    <property type="entry name" value="P-loop containing nucleoside triphosphate hydrolases"/>
    <property type="match status" value="1"/>
</dbReference>
<dbReference type="EMBL" id="CACVKT020002734">
    <property type="protein sequence ID" value="CAC5379513.1"/>
    <property type="molecule type" value="Genomic_DNA"/>
</dbReference>
<dbReference type="AlphaFoldDB" id="A0A6J8B7Q1"/>
<dbReference type="Proteomes" id="UP000507470">
    <property type="component" value="Unassembled WGS sequence"/>
</dbReference>
<evidence type="ECO:0000313" key="3">
    <source>
        <dbReference type="EMBL" id="CAC5379513.1"/>
    </source>
</evidence>
<proteinExistence type="predicted"/>
<dbReference type="InterPro" id="IPR027417">
    <property type="entry name" value="P-loop_NTPase"/>
</dbReference>
<dbReference type="Pfam" id="PF18738">
    <property type="entry name" value="HEPN_DZIP3"/>
    <property type="match status" value="1"/>
</dbReference>
<dbReference type="InterPro" id="IPR041249">
    <property type="entry name" value="HEPN_DZIP3"/>
</dbReference>
<sequence>MATISQEEENYVRLSLLLSGISPYAIRKLFDSEFDPSCLKTSIKKNYNKLKNLQRKRIISQSQWDLLFPFDGDPNSNMFDVTLMITLLTNLTQLNHCDKLPLVTDTTPSADLARIKYYRNHISHNKDGTISSLFFSTSWNDVIGAVGRLGGKNMLDRCEKLRTKILEQSTVPWNIRVQIDMILEAWKINDSKFVATRAAKHVFKCVQENKCVTITASSGVGKTAILRHVALQMKGIGYDILLVTSPQDILKFYNPAKKTLFVIDDFCGTYSMNQSDLDSWESVITCVCNLLLEDLCLLQKEKKSIAELYLETEASEIVQYYDLYDCFPLLCNLYYVNSELNITDFFQNPFSVYEAEIDKLNTKRHFGKYCALALCVMFNNELEEKLLMGEIDIQIRTTIEKTCEACRLARGTSRLMLLDELKSLEHTFIKKEHGVFKTLHDKIFDFVAFYFGQKMTECLIRNADDVFLRAEILI</sequence>
<accession>A0A6J8B7Q1</accession>
<evidence type="ECO:0000313" key="4">
    <source>
        <dbReference type="Proteomes" id="UP000507470"/>
    </source>
</evidence>
<dbReference type="InterPro" id="IPR049050">
    <property type="entry name" value="nSTAND3"/>
</dbReference>
<name>A0A6J8B7Q1_MYTCO</name>
<feature type="domain" description="Novel STAND NTPase 3" evidence="2">
    <location>
        <begin position="193"/>
        <end position="285"/>
    </location>
</feature>
<gene>
    <name evidence="3" type="ORF">MCOR_15577</name>
</gene>